<organism evidence="1 2">
    <name type="scientific">Clostridium algidicarnis DSM 15099</name>
    <dbReference type="NCBI Taxonomy" id="1121295"/>
    <lineage>
        <taxon>Bacteria</taxon>
        <taxon>Bacillati</taxon>
        <taxon>Bacillota</taxon>
        <taxon>Clostridia</taxon>
        <taxon>Eubacteriales</taxon>
        <taxon>Clostridiaceae</taxon>
        <taxon>Clostridium</taxon>
    </lineage>
</organism>
<name>A0A2S6FV03_9CLOT</name>
<protein>
    <recommendedName>
        <fullName evidence="3">Zinc carboxypeptidase</fullName>
    </recommendedName>
</protein>
<accession>A0A2S6FV03</accession>
<gene>
    <name evidence="1" type="ORF">BD821_12224</name>
</gene>
<evidence type="ECO:0000313" key="2">
    <source>
        <dbReference type="Proteomes" id="UP000239863"/>
    </source>
</evidence>
<reference evidence="1 2" key="1">
    <citation type="submission" date="2018-02" db="EMBL/GenBank/DDBJ databases">
        <title>Genomic Encyclopedia of Archaeal and Bacterial Type Strains, Phase II (KMG-II): from individual species to whole genera.</title>
        <authorList>
            <person name="Goeker M."/>
        </authorList>
    </citation>
    <scope>NUCLEOTIDE SEQUENCE [LARGE SCALE GENOMIC DNA]</scope>
    <source>
        <strain evidence="1 2">DSM 15099</strain>
    </source>
</reference>
<proteinExistence type="predicted"/>
<dbReference type="SUPFAM" id="SSF53187">
    <property type="entry name" value="Zn-dependent exopeptidases"/>
    <property type="match status" value="1"/>
</dbReference>
<dbReference type="Gene3D" id="3.40.630.10">
    <property type="entry name" value="Zn peptidases"/>
    <property type="match status" value="1"/>
</dbReference>
<dbReference type="AlphaFoldDB" id="A0A2S6FV03"/>
<dbReference type="RefSeq" id="WP_104410699.1">
    <property type="nucleotide sequence ID" value="NZ_PTIS01000022.1"/>
</dbReference>
<dbReference type="STRING" id="37659.GCA_000703125_01103"/>
<dbReference type="Proteomes" id="UP000239863">
    <property type="component" value="Unassembled WGS sequence"/>
</dbReference>
<dbReference type="EMBL" id="PTIS01000022">
    <property type="protein sequence ID" value="PPK44665.1"/>
    <property type="molecule type" value="Genomic_DNA"/>
</dbReference>
<evidence type="ECO:0000313" key="1">
    <source>
        <dbReference type="EMBL" id="PPK44665.1"/>
    </source>
</evidence>
<comment type="caution">
    <text evidence="1">The sequence shown here is derived from an EMBL/GenBank/DDBJ whole genome shotgun (WGS) entry which is preliminary data.</text>
</comment>
<evidence type="ECO:0008006" key="3">
    <source>
        <dbReference type="Google" id="ProtNLM"/>
    </source>
</evidence>
<sequence length="156" mass="17005">MQDPYEKATPLYKKDGMTHVVYNTGKGSNTKSGYVKYEGGSGFTDSNIEIPTISHIEAIKEPYGISGKGRSLNVCKIGNGSKVLFAGFALHGWEDNRDNDGVALIKIANSLITRLRNYKSQDNGLHGWTVYIAQCMNPDGVIVRGTKDGPGRCAYN</sequence>